<dbReference type="SUPFAM" id="SSF54197">
    <property type="entry name" value="HIT-like"/>
    <property type="match status" value="1"/>
</dbReference>
<proteinExistence type="predicted"/>
<gene>
    <name evidence="1" type="ORF">Daesc_001797</name>
</gene>
<accession>A0AAX6MV70</accession>
<reference evidence="1 2" key="1">
    <citation type="journal article" date="2024" name="Front Chem Biol">
        <title>Unveiling the potential of Daldinia eschscholtzii MFLUCC 19-0629 through bioactivity and bioinformatics studies for enhanced sustainable agriculture production.</title>
        <authorList>
            <person name="Brooks S."/>
            <person name="Weaver J.A."/>
            <person name="Klomchit A."/>
            <person name="Alharthi S.A."/>
            <person name="Onlamun T."/>
            <person name="Nurani R."/>
            <person name="Vong T.K."/>
            <person name="Alberti F."/>
            <person name="Greco C."/>
        </authorList>
    </citation>
    <scope>NUCLEOTIDE SEQUENCE [LARGE SCALE GENOMIC DNA]</scope>
    <source>
        <strain evidence="1">MFLUCC 19-0629</strain>
    </source>
</reference>
<sequence length="250" mass="28924">MNYSVENRLFHGKLERIKEQYEDFWKKPEAQKDIEAYLNQTKGHQYASHEKWIKCKTVFTDFNHAPALLAAGDNVLLIGNHNSFDVTQYKEDPCKAGMSMIHILGIPKKPLFNGVSLNHENVSVINQVIDLFKDSWEDPGFRQRVLDHQRRAIENRTSAKPETELDAAAALKAGEDAISHWEELETRIHTLKFDDFTFGLHLRPDHSVGHLHVHIIATPAWCRKYSTDKHDEKTKDALEVRDFILSRDRS</sequence>
<protein>
    <recommendedName>
        <fullName evidence="3">HIT domain-containing protein</fullName>
    </recommendedName>
</protein>
<dbReference type="Proteomes" id="UP001369815">
    <property type="component" value="Unassembled WGS sequence"/>
</dbReference>
<evidence type="ECO:0000313" key="2">
    <source>
        <dbReference type="Proteomes" id="UP001369815"/>
    </source>
</evidence>
<name>A0AAX6MV70_9PEZI</name>
<comment type="caution">
    <text evidence="1">The sequence shown here is derived from an EMBL/GenBank/DDBJ whole genome shotgun (WGS) entry which is preliminary data.</text>
</comment>
<evidence type="ECO:0000313" key="1">
    <source>
        <dbReference type="EMBL" id="KAK6956519.1"/>
    </source>
</evidence>
<evidence type="ECO:0008006" key="3">
    <source>
        <dbReference type="Google" id="ProtNLM"/>
    </source>
</evidence>
<keyword evidence="2" id="KW-1185">Reference proteome</keyword>
<organism evidence="1 2">
    <name type="scientific">Daldinia eschscholtzii</name>
    <dbReference type="NCBI Taxonomy" id="292717"/>
    <lineage>
        <taxon>Eukaryota</taxon>
        <taxon>Fungi</taxon>
        <taxon>Dikarya</taxon>
        <taxon>Ascomycota</taxon>
        <taxon>Pezizomycotina</taxon>
        <taxon>Sordariomycetes</taxon>
        <taxon>Xylariomycetidae</taxon>
        <taxon>Xylariales</taxon>
        <taxon>Hypoxylaceae</taxon>
        <taxon>Daldinia</taxon>
    </lineage>
</organism>
<dbReference type="InterPro" id="IPR036265">
    <property type="entry name" value="HIT-like_sf"/>
</dbReference>
<dbReference type="EMBL" id="JBANMG010000002">
    <property type="protein sequence ID" value="KAK6956519.1"/>
    <property type="molecule type" value="Genomic_DNA"/>
</dbReference>
<dbReference type="AlphaFoldDB" id="A0AAX6MV70"/>